<keyword evidence="2" id="KW-1185">Reference proteome</keyword>
<sequence>MPIQKGESEFNVADIIINEDACKKRGLSREGKVILLLESSIQCGCEANGKVGPPVSSNLIGVKPGQCCEGIGGPGRNFFSARCIETGGENCP</sequence>
<dbReference type="Proteomes" id="UP001234297">
    <property type="component" value="Chromosome 2"/>
</dbReference>
<accession>A0ACC2MNE9</accession>
<comment type="caution">
    <text evidence="1">The sequence shown here is derived from an EMBL/GenBank/DDBJ whole genome shotgun (WGS) entry which is preliminary data.</text>
</comment>
<name>A0ACC2MNE9_PERAE</name>
<reference evidence="1 2" key="1">
    <citation type="journal article" date="2022" name="Hortic Res">
        <title>A haplotype resolved chromosomal level avocado genome allows analysis of novel avocado genes.</title>
        <authorList>
            <person name="Nath O."/>
            <person name="Fletcher S.J."/>
            <person name="Hayward A."/>
            <person name="Shaw L.M."/>
            <person name="Masouleh A.K."/>
            <person name="Furtado A."/>
            <person name="Henry R.J."/>
            <person name="Mitter N."/>
        </authorList>
    </citation>
    <scope>NUCLEOTIDE SEQUENCE [LARGE SCALE GENOMIC DNA]</scope>
    <source>
        <strain evidence="2">cv. Hass</strain>
    </source>
</reference>
<dbReference type="EMBL" id="CM056810">
    <property type="protein sequence ID" value="KAJ8646910.1"/>
    <property type="molecule type" value="Genomic_DNA"/>
</dbReference>
<protein>
    <submittedName>
        <fullName evidence="1">Uncharacterized protein</fullName>
    </submittedName>
</protein>
<evidence type="ECO:0000313" key="2">
    <source>
        <dbReference type="Proteomes" id="UP001234297"/>
    </source>
</evidence>
<proteinExistence type="predicted"/>
<organism evidence="1 2">
    <name type="scientific">Persea americana</name>
    <name type="common">Avocado</name>
    <dbReference type="NCBI Taxonomy" id="3435"/>
    <lineage>
        <taxon>Eukaryota</taxon>
        <taxon>Viridiplantae</taxon>
        <taxon>Streptophyta</taxon>
        <taxon>Embryophyta</taxon>
        <taxon>Tracheophyta</taxon>
        <taxon>Spermatophyta</taxon>
        <taxon>Magnoliopsida</taxon>
        <taxon>Magnoliidae</taxon>
        <taxon>Laurales</taxon>
        <taxon>Lauraceae</taxon>
        <taxon>Persea</taxon>
    </lineage>
</organism>
<gene>
    <name evidence="1" type="ORF">MRB53_008658</name>
</gene>
<evidence type="ECO:0000313" key="1">
    <source>
        <dbReference type="EMBL" id="KAJ8646910.1"/>
    </source>
</evidence>